<dbReference type="EMBL" id="CAJOBH010009754">
    <property type="protein sequence ID" value="CAF4148481.1"/>
    <property type="molecule type" value="Genomic_DNA"/>
</dbReference>
<evidence type="ECO:0000313" key="3">
    <source>
        <dbReference type="EMBL" id="CAF4148481.1"/>
    </source>
</evidence>
<evidence type="ECO:0008006" key="5">
    <source>
        <dbReference type="Google" id="ProtNLM"/>
    </source>
</evidence>
<dbReference type="PANTHER" id="PTHR47271">
    <property type="entry name" value="ARGININE DEIMINASE"/>
    <property type="match status" value="1"/>
</dbReference>
<dbReference type="Proteomes" id="UP000681967">
    <property type="component" value="Unassembled WGS sequence"/>
</dbReference>
<evidence type="ECO:0000256" key="2">
    <source>
        <dbReference type="SAM" id="MobiDB-lite"/>
    </source>
</evidence>
<accession>A0A8S2R4J8</accession>
<proteinExistence type="predicted"/>
<feature type="compositionally biased region" description="Basic residues" evidence="2">
    <location>
        <begin position="11"/>
        <end position="32"/>
    </location>
</feature>
<protein>
    <recommendedName>
        <fullName evidence="5">Arginine deiminase</fullName>
    </recommendedName>
</protein>
<dbReference type="Gene3D" id="3.75.10.10">
    <property type="entry name" value="L-arginine/glycine Amidinotransferase, Chain A"/>
    <property type="match status" value="1"/>
</dbReference>
<reference evidence="3" key="1">
    <citation type="submission" date="2021-02" db="EMBL/GenBank/DDBJ databases">
        <authorList>
            <person name="Nowell W R."/>
        </authorList>
    </citation>
    <scope>NUCLEOTIDE SEQUENCE</scope>
</reference>
<dbReference type="GO" id="GO:0016990">
    <property type="term" value="F:arginine deiminase activity"/>
    <property type="evidence" value="ECO:0007669"/>
    <property type="project" value="InterPro"/>
</dbReference>
<keyword evidence="1" id="KW-0378">Hydrolase</keyword>
<comment type="caution">
    <text evidence="3">The sequence shown here is derived from an EMBL/GenBank/DDBJ whole genome shotgun (WGS) entry which is preliminary data.</text>
</comment>
<dbReference type="InterPro" id="IPR003876">
    <property type="entry name" value="Arg_deiminase"/>
</dbReference>
<dbReference type="Gene3D" id="1.10.3930.10">
    <property type="entry name" value="Arginine deiminase"/>
    <property type="match status" value="1"/>
</dbReference>
<dbReference type="Pfam" id="PF02274">
    <property type="entry name" value="ADI"/>
    <property type="match status" value="1"/>
</dbReference>
<dbReference type="PANTHER" id="PTHR47271:SF2">
    <property type="entry name" value="ARGININE DEIMINASE"/>
    <property type="match status" value="1"/>
</dbReference>
<gene>
    <name evidence="3" type="ORF">BYL167_LOCUS21408</name>
</gene>
<evidence type="ECO:0000313" key="4">
    <source>
        <dbReference type="Proteomes" id="UP000681967"/>
    </source>
</evidence>
<dbReference type="PIRSF" id="PIRSF006356">
    <property type="entry name" value="Arg_deiminase"/>
    <property type="match status" value="1"/>
</dbReference>
<evidence type="ECO:0000256" key="1">
    <source>
        <dbReference type="ARBA" id="ARBA00022801"/>
    </source>
</evidence>
<dbReference type="PRINTS" id="PR01466">
    <property type="entry name" value="ARGDEIMINASE"/>
</dbReference>
<feature type="compositionally biased region" description="Polar residues" evidence="2">
    <location>
        <begin position="1"/>
        <end position="10"/>
    </location>
</feature>
<organism evidence="3 4">
    <name type="scientific">Rotaria magnacalcarata</name>
    <dbReference type="NCBI Taxonomy" id="392030"/>
    <lineage>
        <taxon>Eukaryota</taxon>
        <taxon>Metazoa</taxon>
        <taxon>Spiralia</taxon>
        <taxon>Gnathifera</taxon>
        <taxon>Rotifera</taxon>
        <taxon>Eurotatoria</taxon>
        <taxon>Bdelloidea</taxon>
        <taxon>Philodinida</taxon>
        <taxon>Philodinidae</taxon>
        <taxon>Rotaria</taxon>
    </lineage>
</organism>
<feature type="region of interest" description="Disordered" evidence="2">
    <location>
        <begin position="1"/>
        <end position="32"/>
    </location>
</feature>
<dbReference type="GO" id="GO:0019546">
    <property type="term" value="P:L-arginine deiminase pathway"/>
    <property type="evidence" value="ECO:0007669"/>
    <property type="project" value="TreeGrafter"/>
</dbReference>
<sequence length="451" mass="51060">MMSQLSTHNINGHHHRHHRHHHHRPQAHHHTLHKQLVCVYSESGKLDAVLMHRPGREIERLTPENKDILLFDNIPNIDETHQSHDAFADALRKENIQVFYVLNLLCEALEHSSQARAMLIDGTVDHSDLSNKEVSDALAQFLHSLTPAQLAHTVVEGLLCTEEELRNSGSLKSILLNARSSKNDFLIPPLPNLLFTRDSFSIIEKNVFIWHMAKPARRNEPLIMRVIFTFHTFHEHLSFRGIHIVDWETHTDSTATVEGGDVAYIGHGTLLIGNGERTNRAGVEGIERTGLFIRVIAIELPENRDYMHLDTVMSSVGRHSFICHSHLAQQLTVYTVQTPREEGAKTEWLSHGRDLRVALRHLLGDVELKFYDAADEATSIAEQHQCRDNMLCLGNQIVITYAGGDPINGVIHQMEHDIQRPCRVETFPPKGLIEGFGGAHCMTNALHRSDT</sequence>
<name>A0A8S2R4J8_9BILA</name>
<dbReference type="AlphaFoldDB" id="A0A8S2R4J8"/>
<dbReference type="SUPFAM" id="SSF55909">
    <property type="entry name" value="Pentein"/>
    <property type="match status" value="1"/>
</dbReference>